<feature type="compositionally biased region" description="Basic and acidic residues" evidence="1">
    <location>
        <begin position="414"/>
        <end position="428"/>
    </location>
</feature>
<feature type="region of interest" description="Disordered" evidence="1">
    <location>
        <begin position="44"/>
        <end position="95"/>
    </location>
</feature>
<feature type="compositionally biased region" description="Basic and acidic residues" evidence="1">
    <location>
        <begin position="392"/>
        <end position="403"/>
    </location>
</feature>
<keyword evidence="2" id="KW-0812">Transmembrane</keyword>
<feature type="compositionally biased region" description="Polar residues" evidence="1">
    <location>
        <begin position="718"/>
        <end position="741"/>
    </location>
</feature>
<name>A0A2J6SDB0_HYAVF</name>
<accession>A0A2J6SDB0</accession>
<organism evidence="3 4">
    <name type="scientific">Hyaloscypha variabilis (strain UAMH 11265 / GT02V1 / F)</name>
    <name type="common">Meliniomyces variabilis</name>
    <dbReference type="NCBI Taxonomy" id="1149755"/>
    <lineage>
        <taxon>Eukaryota</taxon>
        <taxon>Fungi</taxon>
        <taxon>Dikarya</taxon>
        <taxon>Ascomycota</taxon>
        <taxon>Pezizomycotina</taxon>
        <taxon>Leotiomycetes</taxon>
        <taxon>Helotiales</taxon>
        <taxon>Hyaloscyphaceae</taxon>
        <taxon>Hyaloscypha</taxon>
        <taxon>Hyaloscypha variabilis</taxon>
    </lineage>
</organism>
<keyword evidence="2" id="KW-0472">Membrane</keyword>
<feature type="region of interest" description="Disordered" evidence="1">
    <location>
        <begin position="392"/>
        <end position="749"/>
    </location>
</feature>
<feature type="compositionally biased region" description="Basic and acidic residues" evidence="1">
    <location>
        <begin position="515"/>
        <end position="551"/>
    </location>
</feature>
<dbReference type="EMBL" id="KZ613937">
    <property type="protein sequence ID" value="PMD48751.1"/>
    <property type="molecule type" value="Genomic_DNA"/>
</dbReference>
<evidence type="ECO:0000313" key="3">
    <source>
        <dbReference type="EMBL" id="PMD48751.1"/>
    </source>
</evidence>
<feature type="compositionally biased region" description="Polar residues" evidence="1">
    <location>
        <begin position="146"/>
        <end position="156"/>
    </location>
</feature>
<feature type="compositionally biased region" description="Polar residues" evidence="1">
    <location>
        <begin position="351"/>
        <end position="360"/>
    </location>
</feature>
<feature type="compositionally biased region" description="Low complexity" evidence="1">
    <location>
        <begin position="627"/>
        <end position="637"/>
    </location>
</feature>
<feature type="compositionally biased region" description="Basic and acidic residues" evidence="1">
    <location>
        <begin position="491"/>
        <end position="500"/>
    </location>
</feature>
<sequence length="1012" mass="113333">MAGNWMSGRKMGLGEAYSRADENAEVKPQPQFTTRWAERAAMRVRSASNSSTDVAGAAESRIPRSTAYSPGSSMVKSSPPKSLKGAYARAEAEEQAKIDARLARERTIRERADRILAEQQARAAEERLEREQRVAEALGAAEYESESTGPRATSPSPAGRPATRPTYVEQARPSSSRSSSSGSVGSNFNYPPRDPAKEAQWDANRIRNMEREARAKRVLANTKPIYLSGRNRHNASRELEAKALLEQKAAAEAAGEVWVPPPSVYGFKSRRTEGWMRRLIDPNDPMLALFDPPATSPPDDDRPTSSSSKNSAPAPALSSSNGDAPQRASADIPRPSVEVGPSAQPTPPSSRPSSAQPKNSSPEKSKIWDADIDFTAHSLQESTSPLLRVKTSKLDDIRRREIESLTARAVATNRLEEIRERNSEDRSALSDSSRVNSRQATPASNKEPQEEVYHERTILEEEGEHIPNTPITIFAKGHYRASSSSAEDQDPEKIKEESFEAIRLLARKMSPGPQRAERLVEEFQEAKELRNEEKMEDSTHVPVKDEKDDKAQTNQTLEKAEEDEKRTKEEPTGKAHERRRKLEVDADLKRRSTTSTPPKSDVDPEERITAEAKLFELADNKSERNSIRAPSRSPSPSDDGKCDETPRPKADPMSLPTPKVTGAYVETPAPSTRKPRKSRSISPTYEIVNEINDLPTTSNSNVTKANSRRNSAGGAVERNQQLSRDTSSQSEITKQQSNPRTSRPALINTATPASVAEDLRSIAMEEQYEDSTLDDFENMLESETTTHLNNTTLLAPLIDLEYDERGRPLSAEERERRIERNRLDRMNQQLKNTSSSIRDAKHGIERLEHQVASATYSSNPYLTDQAYIHINIRIPVPRLTVENPIRQDRGRFGWRRTWKFTWVGLILFLFGLWYIAESAMCSVYCHPKQSSRNTWHPSDPFFPWAIPTKIDQWTGKVGSNVLQSVVQWLDIDFNVRGTNGYMSGRDWWEGRSGPAPSFRTDSGSMYDDEEYV</sequence>
<feature type="compositionally biased region" description="Basic and acidic residues" evidence="1">
    <location>
        <begin position="600"/>
        <end position="626"/>
    </location>
</feature>
<keyword evidence="4" id="KW-1185">Reference proteome</keyword>
<feature type="compositionally biased region" description="Polar residues" evidence="1">
    <location>
        <begin position="66"/>
        <end position="80"/>
    </location>
</feature>
<protein>
    <submittedName>
        <fullName evidence="3">Uncharacterized protein</fullName>
    </submittedName>
</protein>
<evidence type="ECO:0000256" key="2">
    <source>
        <dbReference type="SAM" id="Phobius"/>
    </source>
</evidence>
<feature type="compositionally biased region" description="Low complexity" evidence="1">
    <location>
        <begin position="174"/>
        <end position="186"/>
    </location>
</feature>
<evidence type="ECO:0000256" key="1">
    <source>
        <dbReference type="SAM" id="MobiDB-lite"/>
    </source>
</evidence>
<feature type="region of interest" description="Disordered" evidence="1">
    <location>
        <begin position="283"/>
        <end position="369"/>
    </location>
</feature>
<feature type="compositionally biased region" description="Polar residues" evidence="1">
    <location>
        <begin position="429"/>
        <end position="446"/>
    </location>
</feature>
<feature type="compositionally biased region" description="Basic and acidic residues" evidence="1">
    <location>
        <begin position="123"/>
        <end position="134"/>
    </location>
</feature>
<feature type="compositionally biased region" description="Basic and acidic residues" evidence="1">
    <location>
        <begin position="558"/>
        <end position="590"/>
    </location>
</feature>
<feature type="compositionally biased region" description="Low complexity" evidence="1">
    <location>
        <begin position="304"/>
        <end position="320"/>
    </location>
</feature>
<feature type="region of interest" description="Disordered" evidence="1">
    <location>
        <begin position="120"/>
        <end position="208"/>
    </location>
</feature>
<feature type="compositionally biased region" description="Basic and acidic residues" evidence="1">
    <location>
        <begin position="447"/>
        <end position="459"/>
    </location>
</feature>
<feature type="transmembrane region" description="Helical" evidence="2">
    <location>
        <begin position="897"/>
        <end position="916"/>
    </location>
</feature>
<feature type="compositionally biased region" description="Basic and acidic residues" evidence="1">
    <location>
        <begin position="194"/>
        <end position="208"/>
    </location>
</feature>
<dbReference type="AlphaFoldDB" id="A0A2J6SDB0"/>
<gene>
    <name evidence="3" type="ORF">L207DRAFT_505796</name>
</gene>
<feature type="compositionally biased region" description="Polar residues" evidence="1">
    <location>
        <begin position="694"/>
        <end position="710"/>
    </location>
</feature>
<dbReference type="STRING" id="1149755.A0A2J6SDB0"/>
<keyword evidence="2" id="KW-1133">Transmembrane helix</keyword>
<dbReference type="OrthoDB" id="3439035at2759"/>
<evidence type="ECO:0000313" key="4">
    <source>
        <dbReference type="Proteomes" id="UP000235786"/>
    </source>
</evidence>
<proteinExistence type="predicted"/>
<feature type="compositionally biased region" description="Basic and acidic residues" evidence="1">
    <location>
        <begin position="638"/>
        <end position="650"/>
    </location>
</feature>
<dbReference type="Proteomes" id="UP000235786">
    <property type="component" value="Unassembled WGS sequence"/>
</dbReference>
<reference evidence="3 4" key="1">
    <citation type="submission" date="2016-04" db="EMBL/GenBank/DDBJ databases">
        <title>A degradative enzymes factory behind the ericoid mycorrhizal symbiosis.</title>
        <authorList>
            <consortium name="DOE Joint Genome Institute"/>
            <person name="Martino E."/>
            <person name="Morin E."/>
            <person name="Grelet G."/>
            <person name="Kuo A."/>
            <person name="Kohler A."/>
            <person name="Daghino S."/>
            <person name="Barry K."/>
            <person name="Choi C."/>
            <person name="Cichocki N."/>
            <person name="Clum A."/>
            <person name="Copeland A."/>
            <person name="Hainaut M."/>
            <person name="Haridas S."/>
            <person name="Labutti K."/>
            <person name="Lindquist E."/>
            <person name="Lipzen A."/>
            <person name="Khouja H.-R."/>
            <person name="Murat C."/>
            <person name="Ohm R."/>
            <person name="Olson A."/>
            <person name="Spatafora J."/>
            <person name="Veneault-Fourrey C."/>
            <person name="Henrissat B."/>
            <person name="Grigoriev I."/>
            <person name="Martin F."/>
            <person name="Perotto S."/>
        </authorList>
    </citation>
    <scope>NUCLEOTIDE SEQUENCE [LARGE SCALE GENOMIC DNA]</scope>
    <source>
        <strain evidence="3 4">F</strain>
    </source>
</reference>